<dbReference type="PROSITE" id="PS51891">
    <property type="entry name" value="CENP_V_GFA"/>
    <property type="match status" value="1"/>
</dbReference>
<reference evidence="6 7" key="1">
    <citation type="submission" date="2018-03" db="EMBL/GenBank/DDBJ databases">
        <title>The draft genome of Sphingosinicella sp. GL-C-18.</title>
        <authorList>
            <person name="Liu L."/>
            <person name="Li L."/>
            <person name="Liang L."/>
            <person name="Zhang X."/>
            <person name="Wang T."/>
        </authorList>
    </citation>
    <scope>NUCLEOTIDE SEQUENCE [LARGE SCALE GENOMIC DNA]</scope>
    <source>
        <strain evidence="6 7">GL-C-18</strain>
    </source>
</reference>
<comment type="similarity">
    <text evidence="1">Belongs to the Gfa family.</text>
</comment>
<dbReference type="OrthoDB" id="7186766at2"/>
<protein>
    <submittedName>
        <fullName evidence="6">Aldehyde-activating protein</fullName>
    </submittedName>
</protein>
<dbReference type="AlphaFoldDB" id="A0A2P7QFP3"/>
<evidence type="ECO:0000313" key="7">
    <source>
        <dbReference type="Proteomes" id="UP000241167"/>
    </source>
</evidence>
<dbReference type="GO" id="GO:0016846">
    <property type="term" value="F:carbon-sulfur lyase activity"/>
    <property type="evidence" value="ECO:0007669"/>
    <property type="project" value="InterPro"/>
</dbReference>
<dbReference type="PANTHER" id="PTHR33337">
    <property type="entry name" value="GFA DOMAIN-CONTAINING PROTEIN"/>
    <property type="match status" value="1"/>
</dbReference>
<dbReference type="InterPro" id="IPR011057">
    <property type="entry name" value="Mss4-like_sf"/>
</dbReference>
<evidence type="ECO:0000259" key="5">
    <source>
        <dbReference type="PROSITE" id="PS51891"/>
    </source>
</evidence>
<dbReference type="EMBL" id="PXYI01000011">
    <property type="protein sequence ID" value="PSJ36797.1"/>
    <property type="molecule type" value="Genomic_DNA"/>
</dbReference>
<sequence>MDTFEARCPCGSVTLQLEGEPLGQVFCHCDDCQNAHGAAYVPRAIYPVGSVTVAAGATSSWVNRVRTMIICSACGSHLYGEIDGTPFRGVNAGLFPPGKFKPRAHIHTRYAVAPVVDDLPHYRDIPSEHGGTGELIGW</sequence>
<gene>
    <name evidence="6" type="ORF">C7I55_24090</name>
</gene>
<accession>A0A2P7QFP3</accession>
<dbReference type="RefSeq" id="WP_106515610.1">
    <property type="nucleotide sequence ID" value="NZ_PXYI01000011.1"/>
</dbReference>
<dbReference type="Pfam" id="PF04828">
    <property type="entry name" value="GFA"/>
    <property type="match status" value="1"/>
</dbReference>
<keyword evidence="7" id="KW-1185">Reference proteome</keyword>
<evidence type="ECO:0000256" key="2">
    <source>
        <dbReference type="ARBA" id="ARBA00022723"/>
    </source>
</evidence>
<dbReference type="Gene3D" id="3.90.1590.10">
    <property type="entry name" value="glutathione-dependent formaldehyde- activating enzyme (gfa)"/>
    <property type="match status" value="1"/>
</dbReference>
<comment type="caution">
    <text evidence="6">The sequence shown here is derived from an EMBL/GenBank/DDBJ whole genome shotgun (WGS) entry which is preliminary data.</text>
</comment>
<dbReference type="GO" id="GO:0046872">
    <property type="term" value="F:metal ion binding"/>
    <property type="evidence" value="ECO:0007669"/>
    <property type="project" value="UniProtKB-KW"/>
</dbReference>
<organism evidence="6 7">
    <name type="scientific">Allosphingosinicella deserti</name>
    <dbReference type="NCBI Taxonomy" id="2116704"/>
    <lineage>
        <taxon>Bacteria</taxon>
        <taxon>Pseudomonadati</taxon>
        <taxon>Pseudomonadota</taxon>
        <taxon>Alphaproteobacteria</taxon>
        <taxon>Sphingomonadales</taxon>
        <taxon>Sphingomonadaceae</taxon>
        <taxon>Allosphingosinicella</taxon>
    </lineage>
</organism>
<keyword evidence="2" id="KW-0479">Metal-binding</keyword>
<dbReference type="Proteomes" id="UP000241167">
    <property type="component" value="Unassembled WGS sequence"/>
</dbReference>
<evidence type="ECO:0000313" key="6">
    <source>
        <dbReference type="EMBL" id="PSJ36797.1"/>
    </source>
</evidence>
<keyword evidence="4" id="KW-0456">Lyase</keyword>
<proteinExistence type="inferred from homology"/>
<dbReference type="SUPFAM" id="SSF51316">
    <property type="entry name" value="Mss4-like"/>
    <property type="match status" value="1"/>
</dbReference>
<feature type="domain" description="CENP-V/GFA" evidence="5">
    <location>
        <begin position="4"/>
        <end position="117"/>
    </location>
</feature>
<evidence type="ECO:0000256" key="3">
    <source>
        <dbReference type="ARBA" id="ARBA00022833"/>
    </source>
</evidence>
<name>A0A2P7QFP3_9SPHN</name>
<evidence type="ECO:0000256" key="1">
    <source>
        <dbReference type="ARBA" id="ARBA00005495"/>
    </source>
</evidence>
<dbReference type="InterPro" id="IPR006913">
    <property type="entry name" value="CENP-V/GFA"/>
</dbReference>
<evidence type="ECO:0000256" key="4">
    <source>
        <dbReference type="ARBA" id="ARBA00023239"/>
    </source>
</evidence>
<dbReference type="PANTHER" id="PTHR33337:SF40">
    <property type="entry name" value="CENP-V_GFA DOMAIN-CONTAINING PROTEIN-RELATED"/>
    <property type="match status" value="1"/>
</dbReference>
<keyword evidence="3" id="KW-0862">Zinc</keyword>